<dbReference type="InterPro" id="IPR010131">
    <property type="entry name" value="MdtP/NodT-like"/>
</dbReference>
<dbReference type="PANTHER" id="PTHR30203">
    <property type="entry name" value="OUTER MEMBRANE CATION EFFLUX PROTEIN"/>
    <property type="match status" value="1"/>
</dbReference>
<reference evidence="3 4" key="1">
    <citation type="submission" date="2023-07" db="EMBL/GenBank/DDBJ databases">
        <title>Functional and genomic diversity of the sorghum phyllosphere microbiome.</title>
        <authorList>
            <person name="Shade A."/>
        </authorList>
    </citation>
    <scope>NUCLEOTIDE SEQUENCE [LARGE SCALE GENOMIC DNA]</scope>
    <source>
        <strain evidence="3 4">SORGH_AS_0887</strain>
    </source>
</reference>
<dbReference type="NCBIfam" id="TIGR01845">
    <property type="entry name" value="outer_NodT"/>
    <property type="match status" value="1"/>
</dbReference>
<keyword evidence="2" id="KW-0472">Membrane</keyword>
<dbReference type="InterPro" id="IPR003423">
    <property type="entry name" value="OMP_efflux"/>
</dbReference>
<keyword evidence="2" id="KW-1134">Transmembrane beta strand</keyword>
<proteinExistence type="inferred from homology"/>
<dbReference type="EMBL" id="JAUTBK010000002">
    <property type="protein sequence ID" value="MDQ1208104.1"/>
    <property type="molecule type" value="Genomic_DNA"/>
</dbReference>
<organism evidence="3 4">
    <name type="scientific">Acinetobacter baylyi</name>
    <dbReference type="NCBI Taxonomy" id="202950"/>
    <lineage>
        <taxon>Bacteria</taxon>
        <taxon>Pseudomonadati</taxon>
        <taxon>Pseudomonadota</taxon>
        <taxon>Gammaproteobacteria</taxon>
        <taxon>Moraxellales</taxon>
        <taxon>Moraxellaceae</taxon>
        <taxon>Acinetobacter</taxon>
    </lineage>
</organism>
<keyword evidence="2" id="KW-0812">Transmembrane</keyword>
<evidence type="ECO:0000256" key="1">
    <source>
        <dbReference type="ARBA" id="ARBA00007613"/>
    </source>
</evidence>
<evidence type="ECO:0000313" key="4">
    <source>
        <dbReference type="Proteomes" id="UP001233360"/>
    </source>
</evidence>
<sequence>MISLDLSKYLAVWGCVVLFTGCNSNMLIYPPIYQQPIIKADPQYKYASSFKWVQTQSLISQSSQWWELYEDDKLNFLIQQLNAENLTLKQAEARYRHASALFNVKRTARLPTLGVEAAANHNGSKNNESNHQSSAQFSTGLQASWIPDLWGRVSKAIEEQQASVDASQADFAAIKLNQQLMAAQSYWNIRLLDLQLNVLKQTQQSYVRSLQILKNQYQAGMIARADVIQAETQLKQVEIQHIEQQRERNLQENILAVLLGQTVTQFQLSKQTAQFHLPEVPAQLPSHLLIQRPDVIRAERELAVTHAQLGLAQTAWLPDVSIGINGSLNNNIFIELFQSPNYLWSIGLSTVATVFDGGKRKAEINQAQANYEEKLATYKQSILTGWKEVEDGLMQSTSLKQQATEQAQLLNLANENERVVTQRYNAGLISYLEVVTAQNLRLQAEQDRLKLQQRQMINSMQLIAALGTGWNQNEYWENNLNKIDNSSHY</sequence>
<dbReference type="Pfam" id="PF02321">
    <property type="entry name" value="OEP"/>
    <property type="match status" value="2"/>
</dbReference>
<dbReference type="RefSeq" id="WP_307002503.1">
    <property type="nucleotide sequence ID" value="NZ_JAUTBK010000002.1"/>
</dbReference>
<dbReference type="SUPFAM" id="SSF56954">
    <property type="entry name" value="Outer membrane efflux proteins (OEP)"/>
    <property type="match status" value="1"/>
</dbReference>
<dbReference type="Gene3D" id="1.20.1600.10">
    <property type="entry name" value="Outer membrane efflux proteins (OEP)"/>
    <property type="match status" value="1"/>
</dbReference>
<gene>
    <name evidence="3" type="ORF">QE380_001027</name>
</gene>
<protein>
    <submittedName>
        <fullName evidence="3">NodT family efflux transporter outer membrane factor (OMF) lipoprotein</fullName>
    </submittedName>
</protein>
<name>A0ABU0UU75_ACIBI</name>
<comment type="caution">
    <text evidence="3">The sequence shown here is derived from an EMBL/GenBank/DDBJ whole genome shotgun (WGS) entry which is preliminary data.</text>
</comment>
<keyword evidence="2 3" id="KW-0449">Lipoprotein</keyword>
<keyword evidence="2" id="KW-0564">Palmitate</keyword>
<dbReference type="Gene3D" id="2.20.200.10">
    <property type="entry name" value="Outer membrane efflux proteins (OEP)"/>
    <property type="match status" value="1"/>
</dbReference>
<dbReference type="Proteomes" id="UP001233360">
    <property type="component" value="Unassembled WGS sequence"/>
</dbReference>
<evidence type="ECO:0000313" key="3">
    <source>
        <dbReference type="EMBL" id="MDQ1208104.1"/>
    </source>
</evidence>
<keyword evidence="4" id="KW-1185">Reference proteome</keyword>
<comment type="similarity">
    <text evidence="1 2">Belongs to the outer membrane factor (OMF) (TC 1.B.17) family.</text>
</comment>
<accession>A0ABU0UU75</accession>
<dbReference type="PANTHER" id="PTHR30203:SF33">
    <property type="entry name" value="BLR4455 PROTEIN"/>
    <property type="match status" value="1"/>
</dbReference>
<comment type="subcellular location">
    <subcellularLocation>
        <location evidence="2">Cell outer membrane</location>
        <topology evidence="2">Lipid-anchor</topology>
    </subcellularLocation>
</comment>
<evidence type="ECO:0000256" key="2">
    <source>
        <dbReference type="RuleBase" id="RU362097"/>
    </source>
</evidence>